<reference evidence="2" key="1">
    <citation type="submission" date="2021-12" db="EMBL/GenBank/DDBJ databases">
        <authorList>
            <person name="Zaccaron A."/>
            <person name="Stergiopoulos I."/>
        </authorList>
    </citation>
    <scope>NUCLEOTIDE SEQUENCE</scope>
    <source>
        <strain evidence="2">Race5_Kim</strain>
    </source>
</reference>
<dbReference type="OrthoDB" id="3641053at2759"/>
<dbReference type="KEGG" id="ffu:CLAFUR5_13165"/>
<dbReference type="EMBL" id="CP090173">
    <property type="protein sequence ID" value="UJO23771.1"/>
    <property type="molecule type" value="Genomic_DNA"/>
</dbReference>
<dbReference type="OMA" id="CAFKMPD"/>
<evidence type="ECO:0000313" key="2">
    <source>
        <dbReference type="EMBL" id="UJO23771.1"/>
    </source>
</evidence>
<dbReference type="GeneID" id="71993043"/>
<evidence type="ECO:0000256" key="1">
    <source>
        <dbReference type="SAM" id="MobiDB-lite"/>
    </source>
</evidence>
<dbReference type="RefSeq" id="XP_047768137.1">
    <property type="nucleotide sequence ID" value="XM_047912313.1"/>
</dbReference>
<keyword evidence="3" id="KW-1185">Reference proteome</keyword>
<gene>
    <name evidence="2" type="ORF">CLAFUR5_13165</name>
</gene>
<organism evidence="2 3">
    <name type="scientific">Passalora fulva</name>
    <name type="common">Tomato leaf mold</name>
    <name type="synonym">Cladosporium fulvum</name>
    <dbReference type="NCBI Taxonomy" id="5499"/>
    <lineage>
        <taxon>Eukaryota</taxon>
        <taxon>Fungi</taxon>
        <taxon>Dikarya</taxon>
        <taxon>Ascomycota</taxon>
        <taxon>Pezizomycotina</taxon>
        <taxon>Dothideomycetes</taxon>
        <taxon>Dothideomycetidae</taxon>
        <taxon>Mycosphaerellales</taxon>
        <taxon>Mycosphaerellaceae</taxon>
        <taxon>Fulvia</taxon>
    </lineage>
</organism>
<protein>
    <submittedName>
        <fullName evidence="2">Uncharacterized protein</fullName>
    </submittedName>
</protein>
<dbReference type="AlphaFoldDB" id="A0A9Q8UVA8"/>
<feature type="compositionally biased region" description="Basic and acidic residues" evidence="1">
    <location>
        <begin position="225"/>
        <end position="252"/>
    </location>
</feature>
<feature type="region of interest" description="Disordered" evidence="1">
    <location>
        <begin position="188"/>
        <end position="263"/>
    </location>
</feature>
<accession>A0A9Q8UVA8</accession>
<dbReference type="Proteomes" id="UP000756132">
    <property type="component" value="Chromosome 11"/>
</dbReference>
<sequence length="263" mass="30053">MDNVFEQLDAKASCLLRELFATNPTIQQDFENILQLKQFPKFSQAALGGLLETLPITISISERSLSTRRTSGLASDRRRSEDYVGYQCAFKMPDETDCLTWTCIPYVNETYFTGLARILAAAGNRGDPMTNGQSVTELEFEIKAGLKAMFCHRHTEQEKVEQVDRLAQPIRDCVQRWRHQERRWRELGKSVVNGPARPNGPNGTSRGRHDDSAVWSSSSSSNTSDRAERENEGLKEQIRYLREENHRLREEVADLSGGYRREH</sequence>
<name>A0A9Q8UVA8_PASFU</name>
<evidence type="ECO:0000313" key="3">
    <source>
        <dbReference type="Proteomes" id="UP000756132"/>
    </source>
</evidence>
<proteinExistence type="predicted"/>
<reference evidence="2" key="2">
    <citation type="journal article" date="2022" name="Microb. Genom.">
        <title>A chromosome-scale genome assembly of the tomato pathogen Cladosporium fulvum reveals a compartmentalized genome architecture and the presence of a dispensable chromosome.</title>
        <authorList>
            <person name="Zaccaron A.Z."/>
            <person name="Chen L.H."/>
            <person name="Samaras A."/>
            <person name="Stergiopoulos I."/>
        </authorList>
    </citation>
    <scope>NUCLEOTIDE SEQUENCE</scope>
    <source>
        <strain evidence="2">Race5_Kim</strain>
    </source>
</reference>